<dbReference type="CDD" id="cd07067">
    <property type="entry name" value="HP_PGM_like"/>
    <property type="match status" value="1"/>
</dbReference>
<dbReference type="InterPro" id="IPR013078">
    <property type="entry name" value="His_Pase_superF_clade-1"/>
</dbReference>
<comment type="caution">
    <text evidence="1">The sequence shown here is derived from an EMBL/GenBank/DDBJ whole genome shotgun (WGS) entry which is preliminary data.</text>
</comment>
<dbReference type="GO" id="GO:0005737">
    <property type="term" value="C:cytoplasm"/>
    <property type="evidence" value="ECO:0007669"/>
    <property type="project" value="TreeGrafter"/>
</dbReference>
<proteinExistence type="predicted"/>
<dbReference type="Pfam" id="PF00300">
    <property type="entry name" value="His_Phos_1"/>
    <property type="match status" value="1"/>
</dbReference>
<dbReference type="InterPro" id="IPR029033">
    <property type="entry name" value="His_PPase_superfam"/>
</dbReference>
<dbReference type="SUPFAM" id="SSF53254">
    <property type="entry name" value="Phosphoglycerate mutase-like"/>
    <property type="match status" value="1"/>
</dbReference>
<accession>A0A235HKK6</accession>
<dbReference type="SMART" id="SM00855">
    <property type="entry name" value="PGAM"/>
    <property type="match status" value="1"/>
</dbReference>
<dbReference type="EMBL" id="NOWT01000001">
    <property type="protein sequence ID" value="OYD86083.1"/>
    <property type="molecule type" value="Genomic_DNA"/>
</dbReference>
<dbReference type="Gene3D" id="3.40.50.1240">
    <property type="entry name" value="Phosphoglycerate mutase-like"/>
    <property type="match status" value="1"/>
</dbReference>
<dbReference type="InterPro" id="IPR050275">
    <property type="entry name" value="PGM_Phosphatase"/>
</dbReference>
<gene>
    <name evidence="1" type="ORF">CHT98_00460</name>
</gene>
<reference evidence="1 2" key="1">
    <citation type="submission" date="2017-07" db="EMBL/GenBank/DDBJ databases">
        <title>Whole genome sequence of Azospirillum brasilense 2A1, a potential biofertilizer strain.</title>
        <authorList>
            <person name="Fontana C.A."/>
            <person name="Toffoli L.M."/>
            <person name="Salazar S.M."/>
            <person name="Puglisi E."/>
            <person name="Pedraza R."/>
            <person name="Bassi D."/>
            <person name="Cocconcelli P.S."/>
        </authorList>
    </citation>
    <scope>NUCLEOTIDE SEQUENCE [LARGE SCALE GENOMIC DNA]</scope>
    <source>
        <strain evidence="1 2">2A1</strain>
    </source>
</reference>
<organism evidence="1 2">
    <name type="scientific">Azospirillum brasilense</name>
    <dbReference type="NCBI Taxonomy" id="192"/>
    <lineage>
        <taxon>Bacteria</taxon>
        <taxon>Pseudomonadati</taxon>
        <taxon>Pseudomonadota</taxon>
        <taxon>Alphaproteobacteria</taxon>
        <taxon>Rhodospirillales</taxon>
        <taxon>Azospirillaceae</taxon>
        <taxon>Azospirillum</taxon>
    </lineage>
</organism>
<evidence type="ECO:0000313" key="1">
    <source>
        <dbReference type="EMBL" id="OYD86083.1"/>
    </source>
</evidence>
<dbReference type="AlphaFoldDB" id="A0A235HKK6"/>
<sequence>MTDLIILRHGPTAWNAAHRLQGGIDEPLSDEGRARVATWRLPPDVLGYRWVASPKRRAWETARLLGLDPAPEPRLVEMGWGEWEGRLLEELRASGALTADRERMGLDFRAPGGESPRDVQSRLIPWLAELGAGGVPTGAVAHNGVMRALYALATGWDMVGKPAHRLTDGCAHRFRVAEDGTPSVVAMNVPLVAES</sequence>
<protein>
    <submittedName>
        <fullName evidence="1">Phosphoglycerate mutase</fullName>
    </submittedName>
</protein>
<dbReference type="Proteomes" id="UP000215367">
    <property type="component" value="Unassembled WGS sequence"/>
</dbReference>
<name>A0A235HKK6_AZOBR</name>
<dbReference type="PANTHER" id="PTHR48100">
    <property type="entry name" value="BROAD-SPECIFICITY PHOSPHATASE YOR283W-RELATED"/>
    <property type="match status" value="1"/>
</dbReference>
<dbReference type="PANTHER" id="PTHR48100:SF59">
    <property type="entry name" value="ADENOSYLCOBALAMIN_ALPHA-RIBAZOLE PHOSPHATASE"/>
    <property type="match status" value="1"/>
</dbReference>
<evidence type="ECO:0000313" key="2">
    <source>
        <dbReference type="Proteomes" id="UP000215367"/>
    </source>
</evidence>
<dbReference type="GO" id="GO:0016791">
    <property type="term" value="F:phosphatase activity"/>
    <property type="evidence" value="ECO:0007669"/>
    <property type="project" value="TreeGrafter"/>
</dbReference>
<dbReference type="RefSeq" id="WP_094301352.1">
    <property type="nucleotide sequence ID" value="NZ_NOWT01000001.1"/>
</dbReference>